<accession>A0A2C6KVX9</accession>
<keyword evidence="2" id="KW-1185">Reference proteome</keyword>
<evidence type="ECO:0000313" key="1">
    <source>
        <dbReference type="EMBL" id="PHJ20262.1"/>
    </source>
</evidence>
<dbReference type="Proteomes" id="UP000221165">
    <property type="component" value="Unassembled WGS sequence"/>
</dbReference>
<protein>
    <submittedName>
        <fullName evidence="1">Uncharacterized protein</fullName>
    </submittedName>
</protein>
<dbReference type="AlphaFoldDB" id="A0A2C6KVX9"/>
<gene>
    <name evidence="1" type="ORF">CSUI_005911</name>
</gene>
<organism evidence="1 2">
    <name type="scientific">Cystoisospora suis</name>
    <dbReference type="NCBI Taxonomy" id="483139"/>
    <lineage>
        <taxon>Eukaryota</taxon>
        <taxon>Sar</taxon>
        <taxon>Alveolata</taxon>
        <taxon>Apicomplexa</taxon>
        <taxon>Conoidasida</taxon>
        <taxon>Coccidia</taxon>
        <taxon>Eucoccidiorida</taxon>
        <taxon>Eimeriorina</taxon>
        <taxon>Sarcocystidae</taxon>
        <taxon>Cystoisospora</taxon>
    </lineage>
</organism>
<reference evidence="1 2" key="1">
    <citation type="journal article" date="2017" name="Int. J. Parasitol.">
        <title>The genome of the protozoan parasite Cystoisospora suis and a reverse vaccinology approach to identify vaccine candidates.</title>
        <authorList>
            <person name="Palmieri N."/>
            <person name="Shrestha A."/>
            <person name="Ruttkowski B."/>
            <person name="Beck T."/>
            <person name="Vogl C."/>
            <person name="Tomley F."/>
            <person name="Blake D.P."/>
            <person name="Joachim A."/>
        </authorList>
    </citation>
    <scope>NUCLEOTIDE SEQUENCE [LARGE SCALE GENOMIC DNA]</scope>
    <source>
        <strain evidence="1 2">Wien I</strain>
    </source>
</reference>
<dbReference type="GeneID" id="94429288"/>
<sequence length="328" mass="36687">MFFLSAILRGGGPGRALCTPTFHGLSDGPYRRIRFSLKPIRHDYHNVLIFGDVRKLGETADELLQQEKKGNTNKSRAFWEIFSKRVKASAHLLPPRIAAKIAKSFDVHNQDTGLFVVLALALSGSMLKKADGFSLLTLTEILSRRLKKFTQDPLFKSIANHLPNVTYQLTAQQLLTFLESFHAAGHMADVYTCKRIARKVHACTGELDHEEIARASVAFAAHGYRDPSIYEALGDRAIEIKDTFSTRSLYRLFSGFHQSAVVCDQLLESFSKPLIAAKETQAFTSKEFRVISQVIADADAPLRELRRAYGVTEAESDSFGDADEIRQH</sequence>
<dbReference type="RefSeq" id="XP_067921952.1">
    <property type="nucleotide sequence ID" value="XM_068066077.1"/>
</dbReference>
<evidence type="ECO:0000313" key="2">
    <source>
        <dbReference type="Proteomes" id="UP000221165"/>
    </source>
</evidence>
<dbReference type="VEuPathDB" id="ToxoDB:CSUI_005911"/>
<comment type="caution">
    <text evidence="1">The sequence shown here is derived from an EMBL/GenBank/DDBJ whole genome shotgun (WGS) entry which is preliminary data.</text>
</comment>
<dbReference type="EMBL" id="MIGC01002921">
    <property type="protein sequence ID" value="PHJ20262.1"/>
    <property type="molecule type" value="Genomic_DNA"/>
</dbReference>
<name>A0A2C6KVX9_9APIC</name>
<dbReference type="OrthoDB" id="330093at2759"/>
<proteinExistence type="predicted"/>